<dbReference type="GO" id="GO:0051726">
    <property type="term" value="P:regulation of cell cycle"/>
    <property type="evidence" value="ECO:0007669"/>
    <property type="project" value="InterPro"/>
</dbReference>
<dbReference type="SUPFAM" id="SSF144074">
    <property type="entry name" value="E2F-DP heterodimerization region"/>
    <property type="match status" value="1"/>
</dbReference>
<evidence type="ECO:0000256" key="7">
    <source>
        <dbReference type="ARBA" id="ARBA00023125"/>
    </source>
</evidence>
<keyword evidence="8 11" id="KW-0804">Transcription</keyword>
<feature type="compositionally biased region" description="Low complexity" evidence="12">
    <location>
        <begin position="437"/>
        <end position="554"/>
    </location>
</feature>
<organism evidence="15 16">
    <name type="scientific">Pleodorina starrii</name>
    <dbReference type="NCBI Taxonomy" id="330485"/>
    <lineage>
        <taxon>Eukaryota</taxon>
        <taxon>Viridiplantae</taxon>
        <taxon>Chlorophyta</taxon>
        <taxon>core chlorophytes</taxon>
        <taxon>Chlorophyceae</taxon>
        <taxon>CS clade</taxon>
        <taxon>Chlamydomonadales</taxon>
        <taxon>Volvocaceae</taxon>
        <taxon>Pleodorina</taxon>
    </lineage>
</organism>
<keyword evidence="7 11" id="KW-0238">DNA-binding</keyword>
<keyword evidence="10" id="KW-0131">Cell cycle</keyword>
<evidence type="ECO:0000256" key="6">
    <source>
        <dbReference type="ARBA" id="ARBA00023054"/>
    </source>
</evidence>
<dbReference type="SMART" id="SM01372">
    <property type="entry name" value="E2F_TDP"/>
    <property type="match status" value="1"/>
</dbReference>
<keyword evidence="9 11" id="KW-0539">Nucleus</keyword>
<feature type="domain" description="E2F/DP family winged-helix DNA-binding" evidence="14">
    <location>
        <begin position="153"/>
        <end position="233"/>
    </location>
</feature>
<dbReference type="CDD" id="cd14458">
    <property type="entry name" value="DP_DD"/>
    <property type="match status" value="1"/>
</dbReference>
<keyword evidence="5 11" id="KW-0805">Transcription regulation</keyword>
<dbReference type="EMBL" id="BRXU01000003">
    <property type="protein sequence ID" value="GLC50516.1"/>
    <property type="molecule type" value="Genomic_DNA"/>
</dbReference>
<evidence type="ECO:0000256" key="12">
    <source>
        <dbReference type="SAM" id="MobiDB-lite"/>
    </source>
</evidence>
<sequence>MSEPQQQQQQQRVEQQQDPLGPLDRAHFAQELQELGLLEFAEEVNFSRLTEAPGDVGLASALARPGVGPSGPVGHNNPPPQPTQPIDIQQCHMKNQAAEVATAHAIQVLHLAKVSLHQLVNSYNPRAAGSGGTDGSSKRRKTSRGADVSGSRSGSKGLRHFSMKVCEKVEAKGRTTYNEVADELVGEMSKAEAANKNGQYDEKNIRRRVYDAINVLMAMDIIQKEKKEITWKGFPRLGNHSVEKLKADRLARIKEVEQKQLYLQDMIEQQKAMKKLLERSATRGANTTGTQLFLPFILVQAKPDATVEVKISEDMMDVQFDFYNSPFQIHDDSHVLKKMAEHQARQQQQQQQQQPFPNPLALHWPPPNGAAGMAAGLAAAAGLSPIPDPALAAQLAAAAAAQAQGNPLAYAYPAAAAAAYYQQHQQLLQQQHHHQQQHQQQQSDKQQMPAGQSAQPGQQQSGQGQQQSGQGQQSGQAGQAPSQQQQGQKQGQQQQEQQAQTQGQQSQQQQGQTQAQQQPPQQQAHAHQQQQQSAQTQQQQQGQTHAQRQTQQQQHLQQQQLQTLQALQALQHARATLPGLALPPLGAPLGPHAGSLSGGPSGSTAGGPSFGGPHHPASGPPQHLSQAPHLAGQLAACLPPGPGQLPPSLSFAGSLGTLPQHALTALPPTAAPHLLPLQHMPPAFAAVLAAAAPPQSAASGSAQPPAQAATAAGASAPAGGVGEVSGSMPALQHGMQMAGPGPATAFPLVA</sequence>
<dbReference type="GO" id="GO:0000977">
    <property type="term" value="F:RNA polymerase II transcription regulatory region sequence-specific DNA binding"/>
    <property type="evidence" value="ECO:0007669"/>
    <property type="project" value="TreeGrafter"/>
</dbReference>
<evidence type="ECO:0000256" key="5">
    <source>
        <dbReference type="ARBA" id="ARBA00023015"/>
    </source>
</evidence>
<feature type="domain" description="Transcription factor DP C-terminal" evidence="13">
    <location>
        <begin position="240"/>
        <end position="376"/>
    </location>
</feature>
<reference evidence="15 16" key="1">
    <citation type="journal article" date="2023" name="Commun. Biol.">
        <title>Reorganization of the ancestral sex-determining regions during the evolution of trioecy in Pleodorina starrii.</title>
        <authorList>
            <person name="Takahashi K."/>
            <person name="Suzuki S."/>
            <person name="Kawai-Toyooka H."/>
            <person name="Yamamoto K."/>
            <person name="Hamaji T."/>
            <person name="Ootsuki R."/>
            <person name="Yamaguchi H."/>
            <person name="Kawachi M."/>
            <person name="Higashiyama T."/>
            <person name="Nozaki H."/>
        </authorList>
    </citation>
    <scope>NUCLEOTIDE SEQUENCE [LARGE SCALE GENOMIC DNA]</scope>
    <source>
        <strain evidence="15 16">NIES-4479</strain>
    </source>
</reference>
<name>A0A9W6BE48_9CHLO</name>
<dbReference type="Pfam" id="PF08781">
    <property type="entry name" value="DP"/>
    <property type="match status" value="1"/>
</dbReference>
<feature type="compositionally biased region" description="Low complexity" evidence="12">
    <location>
        <begin position="586"/>
        <end position="595"/>
    </location>
</feature>
<dbReference type="InterPro" id="IPR015648">
    <property type="entry name" value="Transcrpt_fac_DP"/>
</dbReference>
<feature type="region of interest" description="Disordered" evidence="12">
    <location>
        <begin position="586"/>
        <end position="628"/>
    </location>
</feature>
<dbReference type="InterPro" id="IPR036388">
    <property type="entry name" value="WH-like_DNA-bd_sf"/>
</dbReference>
<feature type="region of interest" description="Disordered" evidence="12">
    <location>
        <begin position="123"/>
        <end position="159"/>
    </location>
</feature>
<evidence type="ECO:0000256" key="11">
    <source>
        <dbReference type="RuleBase" id="RU003796"/>
    </source>
</evidence>
<dbReference type="InterPro" id="IPR036390">
    <property type="entry name" value="WH_DNA-bd_sf"/>
</dbReference>
<dbReference type="SMART" id="SM01138">
    <property type="entry name" value="DP"/>
    <property type="match status" value="1"/>
</dbReference>
<feature type="region of interest" description="Disordered" evidence="12">
    <location>
        <begin position="427"/>
        <end position="554"/>
    </location>
</feature>
<feature type="compositionally biased region" description="Gly residues" evidence="12">
    <location>
        <begin position="596"/>
        <end position="610"/>
    </location>
</feature>
<dbReference type="Pfam" id="PF02319">
    <property type="entry name" value="WHD_E2F_TDP"/>
    <property type="match status" value="1"/>
</dbReference>
<evidence type="ECO:0000313" key="15">
    <source>
        <dbReference type="EMBL" id="GLC50516.1"/>
    </source>
</evidence>
<evidence type="ECO:0000256" key="1">
    <source>
        <dbReference type="ARBA" id="ARBA00004123"/>
    </source>
</evidence>
<feature type="region of interest" description="Disordered" evidence="12">
    <location>
        <begin position="60"/>
        <end position="86"/>
    </location>
</feature>
<dbReference type="PANTHER" id="PTHR12548:SF9">
    <property type="entry name" value="TRANSCRIPTION FACTOR DP"/>
    <property type="match status" value="1"/>
</dbReference>
<protein>
    <submittedName>
        <fullName evidence="15">Uncharacterized protein</fullName>
    </submittedName>
</protein>
<dbReference type="InterPro" id="IPR037241">
    <property type="entry name" value="E2F-DP_heterodim"/>
</dbReference>
<accession>A0A9W6BE48</accession>
<comment type="similarity">
    <text evidence="3 11">Belongs to the E2F/DP family.</text>
</comment>
<dbReference type="SUPFAM" id="SSF46785">
    <property type="entry name" value="Winged helix' DNA-binding domain"/>
    <property type="match status" value="1"/>
</dbReference>
<dbReference type="Gene3D" id="1.20.140.80">
    <property type="entry name" value="Transcription factor DP"/>
    <property type="match status" value="1"/>
</dbReference>
<evidence type="ECO:0000256" key="10">
    <source>
        <dbReference type="ARBA" id="ARBA00023306"/>
    </source>
</evidence>
<dbReference type="AlphaFoldDB" id="A0A9W6BE48"/>
<evidence type="ECO:0000256" key="8">
    <source>
        <dbReference type="ARBA" id="ARBA00023163"/>
    </source>
</evidence>
<dbReference type="InterPro" id="IPR003316">
    <property type="entry name" value="E2F_WHTH_DNA-bd_dom"/>
</dbReference>
<feature type="region of interest" description="Disordered" evidence="12">
    <location>
        <begin position="696"/>
        <end position="727"/>
    </location>
</feature>
<dbReference type="InterPro" id="IPR014889">
    <property type="entry name" value="Transc_factor_DP_C"/>
</dbReference>
<dbReference type="PANTHER" id="PTHR12548">
    <property type="entry name" value="TRANSCRIPTION FACTOR DP"/>
    <property type="match status" value="1"/>
</dbReference>
<evidence type="ECO:0000259" key="13">
    <source>
        <dbReference type="SMART" id="SM01138"/>
    </source>
</evidence>
<feature type="region of interest" description="Disordered" evidence="12">
    <location>
        <begin position="1"/>
        <end position="25"/>
    </location>
</feature>
<feature type="region of interest" description="Disordered" evidence="12">
    <location>
        <begin position="338"/>
        <end position="368"/>
    </location>
</feature>
<dbReference type="GO" id="GO:0000981">
    <property type="term" value="F:DNA-binding transcription factor activity, RNA polymerase II-specific"/>
    <property type="evidence" value="ECO:0007669"/>
    <property type="project" value="TreeGrafter"/>
</dbReference>
<feature type="compositionally biased region" description="Low complexity" evidence="12">
    <location>
        <begin position="696"/>
        <end position="718"/>
    </location>
</feature>
<dbReference type="FunFam" id="1.10.10.10:FF:000187">
    <property type="entry name" value="Transcription factor-like protein DPB"/>
    <property type="match status" value="1"/>
</dbReference>
<keyword evidence="16" id="KW-1185">Reference proteome</keyword>
<comment type="subcellular location">
    <subcellularLocation>
        <location evidence="2">Cytoplasm</location>
    </subcellularLocation>
    <subcellularLocation>
        <location evidence="1 11">Nucleus</location>
    </subcellularLocation>
</comment>
<evidence type="ECO:0000256" key="9">
    <source>
        <dbReference type="ARBA" id="ARBA00023242"/>
    </source>
</evidence>
<evidence type="ECO:0000259" key="14">
    <source>
        <dbReference type="SMART" id="SM01372"/>
    </source>
</evidence>
<evidence type="ECO:0000256" key="2">
    <source>
        <dbReference type="ARBA" id="ARBA00004496"/>
    </source>
</evidence>
<gene>
    <name evidence="15" type="primary">PLEST000017</name>
    <name evidence="15" type="ORF">PLESTB_000388300</name>
</gene>
<evidence type="ECO:0000313" key="16">
    <source>
        <dbReference type="Proteomes" id="UP001165080"/>
    </source>
</evidence>
<keyword evidence="4" id="KW-0963">Cytoplasm</keyword>
<evidence type="ECO:0000256" key="4">
    <source>
        <dbReference type="ARBA" id="ARBA00022490"/>
    </source>
</evidence>
<proteinExistence type="inferred from homology"/>
<dbReference type="GO" id="GO:0070176">
    <property type="term" value="C:DRM complex"/>
    <property type="evidence" value="ECO:0007669"/>
    <property type="project" value="UniProtKB-ARBA"/>
</dbReference>
<comment type="caution">
    <text evidence="15">The sequence shown here is derived from an EMBL/GenBank/DDBJ whole genome shotgun (WGS) entry which is preliminary data.</text>
</comment>
<dbReference type="Gene3D" id="1.10.10.10">
    <property type="entry name" value="Winged helix-like DNA-binding domain superfamily/Winged helix DNA-binding domain"/>
    <property type="match status" value="1"/>
</dbReference>
<keyword evidence="6" id="KW-0175">Coiled coil</keyword>
<feature type="compositionally biased region" description="Low complexity" evidence="12">
    <location>
        <begin position="1"/>
        <end position="17"/>
    </location>
</feature>
<dbReference type="GO" id="GO:0005737">
    <property type="term" value="C:cytoplasm"/>
    <property type="evidence" value="ECO:0007669"/>
    <property type="project" value="UniProtKB-SubCell"/>
</dbReference>
<dbReference type="InterPro" id="IPR038168">
    <property type="entry name" value="TF_DP_C_sf"/>
</dbReference>
<evidence type="ECO:0000256" key="3">
    <source>
        <dbReference type="ARBA" id="ARBA00010940"/>
    </source>
</evidence>
<dbReference type="Proteomes" id="UP001165080">
    <property type="component" value="Unassembled WGS sequence"/>
</dbReference>